<dbReference type="KEGG" id="cpi:Cpin_6154"/>
<dbReference type="RefSeq" id="WP_012793727.1">
    <property type="nucleotide sequence ID" value="NC_013132.1"/>
</dbReference>
<dbReference type="Pfam" id="PF14322">
    <property type="entry name" value="SusD-like_3"/>
    <property type="match status" value="1"/>
</dbReference>
<comment type="subcellular location">
    <subcellularLocation>
        <location evidence="1">Cell outer membrane</location>
    </subcellularLocation>
</comment>
<evidence type="ECO:0000256" key="1">
    <source>
        <dbReference type="ARBA" id="ARBA00004442"/>
    </source>
</evidence>
<dbReference type="OrthoDB" id="697229at2"/>
<comment type="similarity">
    <text evidence="2">Belongs to the SusD family.</text>
</comment>
<evidence type="ECO:0000256" key="4">
    <source>
        <dbReference type="ARBA" id="ARBA00023136"/>
    </source>
</evidence>
<dbReference type="SUPFAM" id="SSF48452">
    <property type="entry name" value="TPR-like"/>
    <property type="match status" value="1"/>
</dbReference>
<sequence length="476" mass="54396">MKSGIYHFAYILVIAILTSCNKYLDIVPKGQLVVETTQDFYNMVSLPNRGYPINNFQYLVDDQWMKESNVIGIIKNMDIINFTADTTENRVNRLSASSLYNQAYKYINRWNMIITLVDGSEGDENLKKLAKAEARVQRAFDHFVVLNTFGRPYVPETAANDGGICIMDKYDLEAKPSKSSVAEVYAFIEKDLDESIPYLQVTPVDVYHPSLAFAWALKAKVHLFKREWDKCIAAAQQSLSYNNKLLDLVALKAAGGPTLNPIAAGNNPEVLSYTYMTGRNELNLGYTFIISPELRALFGPTDTRFTMFFNTTNRTYLDIGSNTAYWQVKFTDFFTVTVGMKTPEVLLMLAECYARKGSLTEAMTLINDLRAKRITDAQEAHLETPATVKETMDILISERRKELLFGFHRFWDLRRLNLEPEYAKTVVHKFPLVNTTVPQVEYKLPPNSYMYIIPFAQDVLKQNPKLTLNTNEKLPW</sequence>
<evidence type="ECO:0000256" key="2">
    <source>
        <dbReference type="ARBA" id="ARBA00006275"/>
    </source>
</evidence>
<reference evidence="8 9" key="2">
    <citation type="journal article" date="2010" name="Stand. Genomic Sci.">
        <title>Complete genome sequence of Chitinophaga pinensis type strain (UQM 2034).</title>
        <authorList>
            <person name="Glavina Del Rio T."/>
            <person name="Abt B."/>
            <person name="Spring S."/>
            <person name="Lapidus A."/>
            <person name="Nolan M."/>
            <person name="Tice H."/>
            <person name="Copeland A."/>
            <person name="Cheng J.F."/>
            <person name="Chen F."/>
            <person name="Bruce D."/>
            <person name="Goodwin L."/>
            <person name="Pitluck S."/>
            <person name="Ivanova N."/>
            <person name="Mavromatis K."/>
            <person name="Mikhailova N."/>
            <person name="Pati A."/>
            <person name="Chen A."/>
            <person name="Palaniappan K."/>
            <person name="Land M."/>
            <person name="Hauser L."/>
            <person name="Chang Y.J."/>
            <person name="Jeffries C.D."/>
            <person name="Chain P."/>
            <person name="Saunders E."/>
            <person name="Detter J.C."/>
            <person name="Brettin T."/>
            <person name="Rohde M."/>
            <person name="Goker M."/>
            <person name="Bristow J."/>
            <person name="Eisen J.A."/>
            <person name="Markowitz V."/>
            <person name="Hugenholtz P."/>
            <person name="Kyrpides N.C."/>
            <person name="Klenk H.P."/>
            <person name="Lucas S."/>
        </authorList>
    </citation>
    <scope>NUCLEOTIDE SEQUENCE [LARGE SCALE GENOMIC DNA]</scope>
    <source>
        <strain evidence="9">ATCC 43595 / DSM 2588 / LMG 13176 / NBRC 15968 / NCIMB 11800 / UQM 2034</strain>
    </source>
</reference>
<gene>
    <name evidence="8" type="ordered locus">Cpin_6154</name>
</gene>
<dbReference type="Proteomes" id="UP000002215">
    <property type="component" value="Chromosome"/>
</dbReference>
<keyword evidence="5" id="KW-0998">Cell outer membrane</keyword>
<feature type="domain" description="SusD-like N-terminal" evidence="7">
    <location>
        <begin position="92"/>
        <end position="223"/>
    </location>
</feature>
<dbReference type="InterPro" id="IPR011990">
    <property type="entry name" value="TPR-like_helical_dom_sf"/>
</dbReference>
<keyword evidence="3" id="KW-0732">Signal</keyword>
<dbReference type="Gene3D" id="1.25.40.390">
    <property type="match status" value="1"/>
</dbReference>
<evidence type="ECO:0000256" key="5">
    <source>
        <dbReference type="ARBA" id="ARBA00023237"/>
    </source>
</evidence>
<reference evidence="9" key="1">
    <citation type="submission" date="2009-08" db="EMBL/GenBank/DDBJ databases">
        <title>The complete genome of Chitinophaga pinensis DSM 2588.</title>
        <authorList>
            <consortium name="US DOE Joint Genome Institute (JGI-PGF)"/>
            <person name="Lucas S."/>
            <person name="Copeland A."/>
            <person name="Lapidus A."/>
            <person name="Glavina del Rio T."/>
            <person name="Dalin E."/>
            <person name="Tice H."/>
            <person name="Bruce D."/>
            <person name="Goodwin L."/>
            <person name="Pitluck S."/>
            <person name="Kyrpides N."/>
            <person name="Mavromatis K."/>
            <person name="Ivanova N."/>
            <person name="Mikhailova N."/>
            <person name="Sims D."/>
            <person name="Meinche L."/>
            <person name="Brettin T."/>
            <person name="Detter J.C."/>
            <person name="Han C."/>
            <person name="Larimer F."/>
            <person name="Land M."/>
            <person name="Hauser L."/>
            <person name="Markowitz V."/>
            <person name="Cheng J.-F."/>
            <person name="Hugenholtz P."/>
            <person name="Woyke T."/>
            <person name="Wu D."/>
            <person name="Spring S."/>
            <person name="Klenk H.-P."/>
            <person name="Eisen J.A."/>
        </authorList>
    </citation>
    <scope>NUCLEOTIDE SEQUENCE [LARGE SCALE GENOMIC DNA]</scope>
    <source>
        <strain evidence="9">ATCC 43595 / DSM 2588 / LMG 13176 / NBRC 15968 / NCIMB 11800 / UQM 2034</strain>
    </source>
</reference>
<evidence type="ECO:0000259" key="6">
    <source>
        <dbReference type="Pfam" id="PF07980"/>
    </source>
</evidence>
<accession>A0A979GT58</accession>
<keyword evidence="4" id="KW-0472">Membrane</keyword>
<dbReference type="GO" id="GO:0009279">
    <property type="term" value="C:cell outer membrane"/>
    <property type="evidence" value="ECO:0007669"/>
    <property type="project" value="UniProtKB-SubCell"/>
</dbReference>
<evidence type="ECO:0000313" key="8">
    <source>
        <dbReference type="EMBL" id="ACU63562.1"/>
    </source>
</evidence>
<organism evidence="8 9">
    <name type="scientific">Chitinophaga pinensis (strain ATCC 43595 / DSM 2588 / LMG 13176 / NBRC 15968 / NCIMB 11800 / UQM 2034)</name>
    <dbReference type="NCBI Taxonomy" id="485918"/>
    <lineage>
        <taxon>Bacteria</taxon>
        <taxon>Pseudomonadati</taxon>
        <taxon>Bacteroidota</taxon>
        <taxon>Chitinophagia</taxon>
        <taxon>Chitinophagales</taxon>
        <taxon>Chitinophagaceae</taxon>
        <taxon>Chitinophaga</taxon>
    </lineage>
</organism>
<evidence type="ECO:0000256" key="3">
    <source>
        <dbReference type="ARBA" id="ARBA00022729"/>
    </source>
</evidence>
<protein>
    <submittedName>
        <fullName evidence="8">RagB/SusD domain protein</fullName>
    </submittedName>
</protein>
<dbReference type="InterPro" id="IPR033985">
    <property type="entry name" value="SusD-like_N"/>
</dbReference>
<proteinExistence type="inferred from homology"/>
<dbReference type="EMBL" id="CP001699">
    <property type="protein sequence ID" value="ACU63562.1"/>
    <property type="molecule type" value="Genomic_DNA"/>
</dbReference>
<dbReference type="AlphaFoldDB" id="A0A979GT58"/>
<dbReference type="PROSITE" id="PS51257">
    <property type="entry name" value="PROKAR_LIPOPROTEIN"/>
    <property type="match status" value="1"/>
</dbReference>
<name>A0A979GT58_CHIPD</name>
<evidence type="ECO:0000313" key="9">
    <source>
        <dbReference type="Proteomes" id="UP000002215"/>
    </source>
</evidence>
<feature type="domain" description="RagB/SusD" evidence="6">
    <location>
        <begin position="343"/>
        <end position="469"/>
    </location>
</feature>
<dbReference type="InterPro" id="IPR012944">
    <property type="entry name" value="SusD_RagB_dom"/>
</dbReference>
<evidence type="ECO:0000259" key="7">
    <source>
        <dbReference type="Pfam" id="PF14322"/>
    </source>
</evidence>
<dbReference type="Pfam" id="PF07980">
    <property type="entry name" value="SusD_RagB"/>
    <property type="match status" value="1"/>
</dbReference>